<dbReference type="AlphaFoldDB" id="E1X2J4"/>
<dbReference type="RefSeq" id="WP_014244542.1">
    <property type="nucleotide sequence ID" value="NC_016620.1"/>
</dbReference>
<organism evidence="1 2">
    <name type="scientific">Halobacteriovorax marinus (strain ATCC BAA-682 / DSM 15412 / SJ)</name>
    <name type="common">Bacteriovorax marinus</name>
    <dbReference type="NCBI Taxonomy" id="862908"/>
    <lineage>
        <taxon>Bacteria</taxon>
        <taxon>Pseudomonadati</taxon>
        <taxon>Bdellovibrionota</taxon>
        <taxon>Bacteriovoracia</taxon>
        <taxon>Bacteriovoracales</taxon>
        <taxon>Halobacteriovoraceae</taxon>
        <taxon>Halobacteriovorax</taxon>
    </lineage>
</organism>
<dbReference type="GO" id="GO:0006508">
    <property type="term" value="P:proteolysis"/>
    <property type="evidence" value="ECO:0007669"/>
    <property type="project" value="UniProtKB-KW"/>
</dbReference>
<keyword evidence="1" id="KW-0645">Protease</keyword>
<dbReference type="eggNOG" id="ENOG502ZTIY">
    <property type="taxonomic scope" value="Bacteria"/>
</dbReference>
<dbReference type="Proteomes" id="UP000008963">
    <property type="component" value="Chromosome"/>
</dbReference>
<proteinExistence type="predicted"/>
<keyword evidence="1" id="KW-0378">Hydrolase</keyword>
<dbReference type="STRING" id="862908.BMS_1946"/>
<evidence type="ECO:0000313" key="2">
    <source>
        <dbReference type="Proteomes" id="UP000008963"/>
    </source>
</evidence>
<protein>
    <submittedName>
        <fullName evidence="1">Protease</fullName>
    </submittedName>
</protein>
<dbReference type="PATRIC" id="fig|862908.3.peg.1845"/>
<dbReference type="OrthoDB" id="5294635at2"/>
<gene>
    <name evidence="1" type="ordered locus">BMS_1946</name>
</gene>
<dbReference type="HOGENOM" id="CLU_949185_0_0_7"/>
<reference evidence="2" key="1">
    <citation type="journal article" date="2013" name="ISME J.">
        <title>A small predatory core genome in the divergent marine Bacteriovorax marinus SJ and the terrestrial Bdellovibrio bacteriovorus.</title>
        <authorList>
            <person name="Crossman L.C."/>
            <person name="Chen H."/>
            <person name="Cerdeno-Tarraga A.M."/>
            <person name="Brooks K."/>
            <person name="Quail M.A."/>
            <person name="Pineiro S.A."/>
            <person name="Hobley L."/>
            <person name="Sockett R.E."/>
            <person name="Bentley S.D."/>
            <person name="Parkhill J."/>
            <person name="Williams H.N."/>
            <person name="Stine O.C."/>
        </authorList>
    </citation>
    <scope>NUCLEOTIDE SEQUENCE [LARGE SCALE GENOMIC DNA]</scope>
    <source>
        <strain evidence="2">ATCC BAA-682 / DSM 15412 / SJ</strain>
    </source>
</reference>
<sequence>MNFKKDFYFCYECKKSVDNLEDLLFVEAGSTRSYCSEKCIEKYFSPITNFYEEIEKKLRKKYAVEEEDCLEFLSDVTIMEKSMTAPDEIWCHENGIKEETFCFIKKVAIKEERPFYVIILCTIFDTYPGYVLLSTITESKFLMEEFRIGTEIDVEEHFSEGESAEGLDISNDEIVGIEQKKSEILANHISIHSPADIPVENYELYNDYIESTMDSPDEIFKNKDKAGDTIYTYIKAFDKEGISFYYFVLCMRIDSASEEGQELIIPILNFPTVDGELYKSYHQGEQVSGALKN</sequence>
<dbReference type="EMBL" id="FQ312005">
    <property type="protein sequence ID" value="CBW26761.1"/>
    <property type="molecule type" value="Genomic_DNA"/>
</dbReference>
<dbReference type="GO" id="GO:0008233">
    <property type="term" value="F:peptidase activity"/>
    <property type="evidence" value="ECO:0007669"/>
    <property type="project" value="UniProtKB-KW"/>
</dbReference>
<evidence type="ECO:0000313" key="1">
    <source>
        <dbReference type="EMBL" id="CBW26761.1"/>
    </source>
</evidence>
<name>E1X2J4_HALMS</name>
<dbReference type="KEGG" id="bmx:BMS_1946"/>
<keyword evidence="2" id="KW-1185">Reference proteome</keyword>
<accession>E1X2J4</accession>